<dbReference type="InterPro" id="IPR038770">
    <property type="entry name" value="Na+/solute_symporter_sf"/>
</dbReference>
<reference evidence="9 10" key="1">
    <citation type="submission" date="2017-07" db="EMBL/GenBank/DDBJ databases">
        <title>Complete Genome Sequence of the cosmetic ferment Vitreoscilla filiformis (ATCC15551).</title>
        <authorList>
            <person name="Contreras S."/>
            <person name="Sagory-Zalkind P."/>
            <person name="Blanquart H."/>
            <person name="Iltis A."/>
            <person name="Morand S.C."/>
        </authorList>
    </citation>
    <scope>NUCLEOTIDE SEQUENCE [LARGE SCALE GENOMIC DNA]</scope>
    <source>
        <strain evidence="9 10">ATCC 15551</strain>
    </source>
</reference>
<feature type="transmembrane region" description="Helical" evidence="7">
    <location>
        <begin position="306"/>
        <end position="326"/>
    </location>
</feature>
<dbReference type="GO" id="GO:0016020">
    <property type="term" value="C:membrane"/>
    <property type="evidence" value="ECO:0007669"/>
    <property type="project" value="UniProtKB-SubCell"/>
</dbReference>
<evidence type="ECO:0000256" key="3">
    <source>
        <dbReference type="ARBA" id="ARBA00022448"/>
    </source>
</evidence>
<evidence type="ECO:0000256" key="5">
    <source>
        <dbReference type="ARBA" id="ARBA00022989"/>
    </source>
</evidence>
<dbReference type="InterPro" id="IPR006153">
    <property type="entry name" value="Cation/H_exchanger_TM"/>
</dbReference>
<evidence type="ECO:0000256" key="2">
    <source>
        <dbReference type="ARBA" id="ARBA00005551"/>
    </source>
</evidence>
<evidence type="ECO:0000313" key="9">
    <source>
        <dbReference type="EMBL" id="ASM76028.1"/>
    </source>
</evidence>
<feature type="domain" description="Cation/H+ exchanger transmembrane" evidence="8">
    <location>
        <begin position="18"/>
        <end position="385"/>
    </location>
</feature>
<feature type="transmembrane region" description="Helical" evidence="7">
    <location>
        <begin position="148"/>
        <end position="172"/>
    </location>
</feature>
<dbReference type="PANTHER" id="PTHR42751:SF1">
    <property type="entry name" value="CATION_PROTON ANTIPORTER YBAL-RELATED"/>
    <property type="match status" value="1"/>
</dbReference>
<evidence type="ECO:0000256" key="1">
    <source>
        <dbReference type="ARBA" id="ARBA00004141"/>
    </source>
</evidence>
<protein>
    <submittedName>
        <fullName evidence="9">Sodium:proton antiporter</fullName>
    </submittedName>
</protein>
<evidence type="ECO:0000256" key="6">
    <source>
        <dbReference type="ARBA" id="ARBA00023136"/>
    </source>
</evidence>
<name>A0A221KAI6_VITFI</name>
<keyword evidence="5 7" id="KW-1133">Transmembrane helix</keyword>
<keyword evidence="10" id="KW-1185">Reference proteome</keyword>
<organism evidence="9 10">
    <name type="scientific">Vitreoscilla filiformis</name>
    <dbReference type="NCBI Taxonomy" id="63"/>
    <lineage>
        <taxon>Bacteria</taxon>
        <taxon>Pseudomonadati</taxon>
        <taxon>Pseudomonadota</taxon>
        <taxon>Betaproteobacteria</taxon>
        <taxon>Neisseriales</taxon>
        <taxon>Neisseriaceae</taxon>
        <taxon>Vitreoscilla</taxon>
    </lineage>
</organism>
<dbReference type="PANTHER" id="PTHR42751">
    <property type="entry name" value="SODIUM/HYDROGEN EXCHANGER FAMILY/TRKA DOMAIN PROTEIN"/>
    <property type="match status" value="1"/>
</dbReference>
<comment type="subcellular location">
    <subcellularLocation>
        <location evidence="1">Membrane</location>
        <topology evidence="1">Multi-pass membrane protein</topology>
    </subcellularLocation>
</comment>
<evidence type="ECO:0000259" key="8">
    <source>
        <dbReference type="Pfam" id="PF00999"/>
    </source>
</evidence>
<keyword evidence="6 7" id="KW-0472">Membrane</keyword>
<feature type="transmembrane region" description="Helical" evidence="7">
    <location>
        <begin position="369"/>
        <end position="391"/>
    </location>
</feature>
<feature type="transmembrane region" description="Helical" evidence="7">
    <location>
        <begin position="184"/>
        <end position="207"/>
    </location>
</feature>
<feature type="transmembrane region" description="Helical" evidence="7">
    <location>
        <begin position="57"/>
        <end position="76"/>
    </location>
</feature>
<feature type="transmembrane region" description="Helical" evidence="7">
    <location>
        <begin position="6"/>
        <end position="26"/>
    </location>
</feature>
<accession>A0A221KAI6</accession>
<keyword evidence="3" id="KW-0813">Transport</keyword>
<gene>
    <name evidence="9" type="ORF">VITFI_CDS0249</name>
</gene>
<feature type="transmembrane region" description="Helical" evidence="7">
    <location>
        <begin position="338"/>
        <end position="362"/>
    </location>
</feature>
<feature type="transmembrane region" description="Helical" evidence="7">
    <location>
        <begin position="228"/>
        <end position="261"/>
    </location>
</feature>
<proteinExistence type="inferred from homology"/>
<dbReference type="KEGG" id="vff:VITFI_CDS0249"/>
<dbReference type="GO" id="GO:1902600">
    <property type="term" value="P:proton transmembrane transport"/>
    <property type="evidence" value="ECO:0007669"/>
    <property type="project" value="InterPro"/>
</dbReference>
<evidence type="ECO:0000313" key="10">
    <source>
        <dbReference type="Proteomes" id="UP000199729"/>
    </source>
</evidence>
<feature type="transmembrane region" description="Helical" evidence="7">
    <location>
        <begin position="114"/>
        <end position="136"/>
    </location>
</feature>
<dbReference type="Gene3D" id="1.20.1530.20">
    <property type="match status" value="1"/>
</dbReference>
<evidence type="ECO:0000256" key="7">
    <source>
        <dbReference type="SAM" id="Phobius"/>
    </source>
</evidence>
<dbReference type="OrthoDB" id="9781411at2"/>
<dbReference type="EMBL" id="CP022423">
    <property type="protein sequence ID" value="ASM76028.1"/>
    <property type="molecule type" value="Genomic_DNA"/>
</dbReference>
<dbReference type="Proteomes" id="UP000199729">
    <property type="component" value="Chromosome"/>
</dbReference>
<feature type="transmembrane region" description="Helical" evidence="7">
    <location>
        <begin position="88"/>
        <end position="108"/>
    </location>
</feature>
<feature type="transmembrane region" description="Helical" evidence="7">
    <location>
        <begin position="281"/>
        <end position="299"/>
    </location>
</feature>
<keyword evidence="4 7" id="KW-0812">Transmembrane</keyword>
<comment type="similarity">
    <text evidence="2">Belongs to the monovalent cation:proton antiporter 2 (CPA2) transporter (TC 2.A.37) family.</text>
</comment>
<evidence type="ECO:0000256" key="4">
    <source>
        <dbReference type="ARBA" id="ARBA00022692"/>
    </source>
</evidence>
<sequence length="404" mass="42394">MHTDMPLITTLASALGLSLVLGFIAARLQLPALVGYLLAGVLLGPHTPGYVADVGLAAQLAEIGVMLLMFGVGLHFSLTDLLAVRRVAVPGAVVQIGVATALGAWLAWHWGWSWAGAVVFGLALSVASTVVLLRALEARGELASEHGRIAIGWLVVEDLAMVLVLVLLPALVTAPGHTTPPDTHTVLLTLARTLLTVGAFVAVMLLVGRRALPWLLQQIARTNSRELFNLCVVAVAVGIASGAAALFGVSVALGAFFAGLVLRESDFGHRAAEESLPFRDAFAVLFFVSVGMLFDPLVLLERPVQVLGVTGVIVLGKSVVAAAWVLALRRPLSQALGIAASLAQVGEFSFILVGLGGSLGVLPPEAQSLIVAGALLSIALNPLWMSLMPWLQRWMAARWAWARD</sequence>
<dbReference type="Pfam" id="PF00999">
    <property type="entry name" value="Na_H_Exchanger"/>
    <property type="match status" value="1"/>
</dbReference>
<dbReference type="GO" id="GO:0015297">
    <property type="term" value="F:antiporter activity"/>
    <property type="evidence" value="ECO:0007669"/>
    <property type="project" value="InterPro"/>
</dbReference>
<dbReference type="RefSeq" id="WP_089415451.1">
    <property type="nucleotide sequence ID" value="NZ_CP022423.1"/>
</dbReference>
<dbReference type="AlphaFoldDB" id="A0A221KAI6"/>